<dbReference type="InterPro" id="IPR051940">
    <property type="entry name" value="Chitin_bind-dev_reg"/>
</dbReference>
<evidence type="ECO:0000256" key="4">
    <source>
        <dbReference type="ARBA" id="ARBA00023157"/>
    </source>
</evidence>
<dbReference type="InterPro" id="IPR002557">
    <property type="entry name" value="Chitin-bd_dom"/>
</dbReference>
<comment type="caution">
    <text evidence="9">The sequence shown here is derived from an EMBL/GenBank/DDBJ whole genome shotgun (WGS) entry which is preliminary data.</text>
</comment>
<dbReference type="Gene3D" id="2.170.140.10">
    <property type="entry name" value="Chitin binding domain"/>
    <property type="match status" value="4"/>
</dbReference>
<evidence type="ECO:0000313" key="9">
    <source>
        <dbReference type="EMBL" id="KOB78427.1"/>
    </source>
</evidence>
<reference evidence="9 10" key="1">
    <citation type="journal article" date="2015" name="Genome Biol. Evol.">
        <title>The genome of winter moth (Operophtera brumata) provides a genomic perspective on sexual dimorphism and phenology.</title>
        <authorList>
            <person name="Derks M.F."/>
            <person name="Smit S."/>
            <person name="Salis L."/>
            <person name="Schijlen E."/>
            <person name="Bossers A."/>
            <person name="Mateman C."/>
            <person name="Pijl A.S."/>
            <person name="de Ridder D."/>
            <person name="Groenen M.A."/>
            <person name="Visser M.E."/>
            <person name="Megens H.J."/>
        </authorList>
    </citation>
    <scope>NUCLEOTIDE SEQUENCE [LARGE SCALE GENOMIC DNA]</scope>
    <source>
        <strain evidence="9">WM2013NL</strain>
        <tissue evidence="9">Head and thorax</tissue>
    </source>
</reference>
<dbReference type="GO" id="GO:0008061">
    <property type="term" value="F:chitin binding"/>
    <property type="evidence" value="ECO:0007669"/>
    <property type="project" value="UniProtKB-KW"/>
</dbReference>
<keyword evidence="2 7" id="KW-0732">Signal</keyword>
<dbReference type="STRING" id="104452.A0A0L7LSJ1"/>
<dbReference type="SUPFAM" id="SSF57625">
    <property type="entry name" value="Invertebrate chitin-binding proteins"/>
    <property type="match status" value="4"/>
</dbReference>
<accession>A0A0L7LSJ1</accession>
<dbReference type="InterPro" id="IPR036508">
    <property type="entry name" value="Chitin-bd_dom_sf"/>
</dbReference>
<name>A0A0L7LSJ1_OPEBR</name>
<protein>
    <submittedName>
        <fullName evidence="9">Chitin-binding protein</fullName>
    </submittedName>
</protein>
<sequence length="358" mass="38829">MKGTAVLFVCALALAAAKPREQVELNAAGCPVDSEITKFLPHENCHQFYQCVGGSPVAQICPADLLFNTELNICDWPLNVDCDGRVIPEDRPDTDGSDEEERPGGHGHSDPSLAPEICAAADSEGVLVAHENCNEFYVCEGRRPVAILCPDNLLYNPNNEQCDWPRNVDCAERVIPDPAKDVVQGENQVIVAQPILILSDASIACAQDDSEGVLVAHENCNRFYQCNGGKPVALDCPAGLVYNINAEYCDWASNVECGDRSIAEDKEELPNSNENIGAWIPEHGHSDPSEAPAICAAEGSDSVLVAHENCSQFYKCSRGVPVALDCPINLFYHPELEVCDWPQNVDCTGRSEITVVNH</sequence>
<dbReference type="AlphaFoldDB" id="A0A0L7LSJ1"/>
<dbReference type="PANTHER" id="PTHR23301">
    <property type="entry name" value="CHITIN BINDING PERITROPHIN-A"/>
    <property type="match status" value="1"/>
</dbReference>
<keyword evidence="5" id="KW-0325">Glycoprotein</keyword>
<evidence type="ECO:0000259" key="8">
    <source>
        <dbReference type="PROSITE" id="PS50940"/>
    </source>
</evidence>
<feature type="domain" description="Chitin-binding type-2" evidence="8">
    <location>
        <begin position="292"/>
        <end position="349"/>
    </location>
</feature>
<keyword evidence="10" id="KW-1185">Reference proteome</keyword>
<feature type="domain" description="Chitin-binding type-2" evidence="8">
    <location>
        <begin position="27"/>
        <end position="84"/>
    </location>
</feature>
<evidence type="ECO:0000256" key="7">
    <source>
        <dbReference type="SAM" id="SignalP"/>
    </source>
</evidence>
<feature type="signal peptide" evidence="7">
    <location>
        <begin position="1"/>
        <end position="17"/>
    </location>
</feature>
<feature type="chain" id="PRO_5005573465" evidence="7">
    <location>
        <begin position="18"/>
        <end position="358"/>
    </location>
</feature>
<feature type="domain" description="Chitin-binding type-2" evidence="8">
    <location>
        <begin position="202"/>
        <end position="259"/>
    </location>
</feature>
<evidence type="ECO:0000256" key="6">
    <source>
        <dbReference type="SAM" id="MobiDB-lite"/>
    </source>
</evidence>
<dbReference type="EMBL" id="JTDY01000178">
    <property type="protein sequence ID" value="KOB78427.1"/>
    <property type="molecule type" value="Genomic_DNA"/>
</dbReference>
<keyword evidence="1" id="KW-0147">Chitin-binding</keyword>
<keyword evidence="4" id="KW-1015">Disulfide bond</keyword>
<keyword evidence="3" id="KW-0677">Repeat</keyword>
<dbReference type="PROSITE" id="PS50940">
    <property type="entry name" value="CHIT_BIND_II"/>
    <property type="match status" value="4"/>
</dbReference>
<organism evidence="9 10">
    <name type="scientific">Operophtera brumata</name>
    <name type="common">Winter moth</name>
    <name type="synonym">Phalaena brumata</name>
    <dbReference type="NCBI Taxonomy" id="104452"/>
    <lineage>
        <taxon>Eukaryota</taxon>
        <taxon>Metazoa</taxon>
        <taxon>Ecdysozoa</taxon>
        <taxon>Arthropoda</taxon>
        <taxon>Hexapoda</taxon>
        <taxon>Insecta</taxon>
        <taxon>Pterygota</taxon>
        <taxon>Neoptera</taxon>
        <taxon>Endopterygota</taxon>
        <taxon>Lepidoptera</taxon>
        <taxon>Glossata</taxon>
        <taxon>Ditrysia</taxon>
        <taxon>Geometroidea</taxon>
        <taxon>Geometridae</taxon>
        <taxon>Larentiinae</taxon>
        <taxon>Operophtera</taxon>
    </lineage>
</organism>
<dbReference type="GO" id="GO:0005576">
    <property type="term" value="C:extracellular region"/>
    <property type="evidence" value="ECO:0007669"/>
    <property type="project" value="InterPro"/>
</dbReference>
<evidence type="ECO:0000256" key="3">
    <source>
        <dbReference type="ARBA" id="ARBA00022737"/>
    </source>
</evidence>
<evidence type="ECO:0000256" key="5">
    <source>
        <dbReference type="ARBA" id="ARBA00023180"/>
    </source>
</evidence>
<proteinExistence type="predicted"/>
<dbReference type="SMART" id="SM00494">
    <property type="entry name" value="ChtBD2"/>
    <property type="match status" value="4"/>
</dbReference>
<evidence type="ECO:0000256" key="1">
    <source>
        <dbReference type="ARBA" id="ARBA00022669"/>
    </source>
</evidence>
<evidence type="ECO:0000256" key="2">
    <source>
        <dbReference type="ARBA" id="ARBA00022729"/>
    </source>
</evidence>
<dbReference type="Proteomes" id="UP000037510">
    <property type="component" value="Unassembled WGS sequence"/>
</dbReference>
<dbReference type="PANTHER" id="PTHR23301:SF0">
    <property type="entry name" value="CHITIN-BINDING TYPE-2 DOMAIN-CONTAINING PROTEIN-RELATED"/>
    <property type="match status" value="1"/>
</dbReference>
<gene>
    <name evidence="9" type="ORF">OBRU01_00459</name>
</gene>
<evidence type="ECO:0000313" key="10">
    <source>
        <dbReference type="Proteomes" id="UP000037510"/>
    </source>
</evidence>
<feature type="region of interest" description="Disordered" evidence="6">
    <location>
        <begin position="87"/>
        <end position="114"/>
    </location>
</feature>
<feature type="domain" description="Chitin-binding type-2" evidence="8">
    <location>
        <begin position="115"/>
        <end position="172"/>
    </location>
</feature>
<dbReference type="Pfam" id="PF01607">
    <property type="entry name" value="CBM_14"/>
    <property type="match status" value="4"/>
</dbReference>